<accession>A0A382D618</accession>
<reference evidence="1" key="1">
    <citation type="submission" date="2018-05" db="EMBL/GenBank/DDBJ databases">
        <authorList>
            <person name="Lanie J.A."/>
            <person name="Ng W.-L."/>
            <person name="Kazmierczak K.M."/>
            <person name="Andrzejewski T.M."/>
            <person name="Davidsen T.M."/>
            <person name="Wayne K.J."/>
            <person name="Tettelin H."/>
            <person name="Glass J.I."/>
            <person name="Rusch D."/>
            <person name="Podicherti R."/>
            <person name="Tsui H.-C.T."/>
            <person name="Winkler M.E."/>
        </authorList>
    </citation>
    <scope>NUCLEOTIDE SEQUENCE</scope>
</reference>
<dbReference type="InterPro" id="IPR029063">
    <property type="entry name" value="SAM-dependent_MTases_sf"/>
</dbReference>
<dbReference type="PANTHER" id="PTHR43861">
    <property type="entry name" value="TRANS-ACONITATE 2-METHYLTRANSFERASE-RELATED"/>
    <property type="match status" value="1"/>
</dbReference>
<dbReference type="EMBL" id="UINC01037535">
    <property type="protein sequence ID" value="SVB33161.1"/>
    <property type="molecule type" value="Genomic_DNA"/>
</dbReference>
<sequence length="245" mass="28196">MTDFDAQWKKVMEEDHFNKRSLGQFDFTQKRVEEFMKLTGIKDNGLNGKICLDAGCGPGRWTYAMQQLGAKNVDSFDISGEAVKRCREINPDAYEGGIFDLKPNPVYDFVLAWGVLHHNKNTRGAFSKVASQVKKGGMLHIMVYDKKYDHEYDGYRGDTSIEKHKEWEKLSFEEQIKICENKVKTIGGDIHGWFDAFNPEVNFSFTPKEVEVWFEEEGFSKIKLRIKSHFNSIPTSQVNMNGIKS</sequence>
<dbReference type="SUPFAM" id="SSF53335">
    <property type="entry name" value="S-adenosyl-L-methionine-dependent methyltransferases"/>
    <property type="match status" value="1"/>
</dbReference>
<dbReference type="Gene3D" id="3.40.50.150">
    <property type="entry name" value="Vaccinia Virus protein VP39"/>
    <property type="match status" value="1"/>
</dbReference>
<organism evidence="1">
    <name type="scientific">marine metagenome</name>
    <dbReference type="NCBI Taxonomy" id="408172"/>
    <lineage>
        <taxon>unclassified sequences</taxon>
        <taxon>metagenomes</taxon>
        <taxon>ecological metagenomes</taxon>
    </lineage>
</organism>
<proteinExistence type="predicted"/>
<dbReference type="CDD" id="cd02440">
    <property type="entry name" value="AdoMet_MTases"/>
    <property type="match status" value="1"/>
</dbReference>
<dbReference type="AlphaFoldDB" id="A0A382D618"/>
<evidence type="ECO:0008006" key="2">
    <source>
        <dbReference type="Google" id="ProtNLM"/>
    </source>
</evidence>
<name>A0A382D618_9ZZZZ</name>
<protein>
    <recommendedName>
        <fullName evidence="2">Methyltransferase domain-containing protein</fullName>
    </recommendedName>
</protein>
<evidence type="ECO:0000313" key="1">
    <source>
        <dbReference type="EMBL" id="SVB33161.1"/>
    </source>
</evidence>
<dbReference type="Pfam" id="PF13489">
    <property type="entry name" value="Methyltransf_23"/>
    <property type="match status" value="1"/>
</dbReference>
<gene>
    <name evidence="1" type="ORF">METZ01_LOCUS186015</name>
</gene>